<protein>
    <submittedName>
        <fullName evidence="1">Uncharacterized protein</fullName>
    </submittedName>
</protein>
<reference evidence="1 2" key="1">
    <citation type="submission" date="2012-05" db="EMBL/GenBank/DDBJ databases">
        <authorList>
            <person name="Weinstock G."/>
            <person name="Sodergren E."/>
            <person name="Lobos E.A."/>
            <person name="Fulton L."/>
            <person name="Fulton R."/>
            <person name="Courtney L."/>
            <person name="Fronick C."/>
            <person name="O'Laughlin M."/>
            <person name="Godfrey J."/>
            <person name="Wilson R.M."/>
            <person name="Miner T."/>
            <person name="Farmer C."/>
            <person name="Delehaunty K."/>
            <person name="Cordes M."/>
            <person name="Minx P."/>
            <person name="Tomlinson C."/>
            <person name="Chen J."/>
            <person name="Wollam A."/>
            <person name="Pepin K.H."/>
            <person name="Bhonagiri V."/>
            <person name="Zhang X."/>
            <person name="Suruliraj S."/>
            <person name="Warren W."/>
            <person name="Mitreva M."/>
            <person name="Mardis E.R."/>
            <person name="Wilson R.K."/>
        </authorList>
    </citation>
    <scope>NUCLEOTIDE SEQUENCE [LARGE SCALE GENOMIC DNA]</scope>
    <source>
        <strain evidence="1 2">DSM 1785</strain>
    </source>
</reference>
<gene>
    <name evidence="1" type="ORF">HMPREF0216_02216</name>
</gene>
<keyword evidence="2" id="KW-1185">Reference proteome</keyword>
<accession>L1QF15</accession>
<sequence length="58" mass="6466">MMKRILIASLIGRVVLFNGCNSKGNTEGEIRDIEIQETLEATDEDGISIDDIEIFLLI</sequence>
<comment type="caution">
    <text evidence="1">The sequence shown here is derived from an EMBL/GenBank/DDBJ whole genome shotgun (WGS) entry which is preliminary data.</text>
</comment>
<evidence type="ECO:0000313" key="2">
    <source>
        <dbReference type="Proteomes" id="UP000010420"/>
    </source>
</evidence>
<organism evidence="1 2">
    <name type="scientific">Clostridium celatum DSM 1785</name>
    <dbReference type="NCBI Taxonomy" id="545697"/>
    <lineage>
        <taxon>Bacteria</taxon>
        <taxon>Bacillati</taxon>
        <taxon>Bacillota</taxon>
        <taxon>Clostridia</taxon>
        <taxon>Eubacteriales</taxon>
        <taxon>Clostridiaceae</taxon>
        <taxon>Clostridium</taxon>
    </lineage>
</organism>
<dbReference type="AlphaFoldDB" id="L1QF15"/>
<evidence type="ECO:0000313" key="1">
    <source>
        <dbReference type="EMBL" id="EKY26177.1"/>
    </source>
</evidence>
<dbReference type="HOGENOM" id="CLU_2971291_0_0_9"/>
<dbReference type="EMBL" id="AMEZ01000059">
    <property type="protein sequence ID" value="EKY26177.1"/>
    <property type="molecule type" value="Genomic_DNA"/>
</dbReference>
<dbReference type="Proteomes" id="UP000010420">
    <property type="component" value="Unassembled WGS sequence"/>
</dbReference>
<name>L1QF15_9CLOT</name>
<proteinExistence type="predicted"/>
<dbReference type="PATRIC" id="fig|545697.3.peg.2178"/>